<dbReference type="GO" id="GO:0005829">
    <property type="term" value="C:cytosol"/>
    <property type="evidence" value="ECO:0007669"/>
    <property type="project" value="TreeGrafter"/>
</dbReference>
<comment type="cofactor">
    <cofactor evidence="7">
        <name>Zn(2+)</name>
        <dbReference type="ChEBI" id="CHEBI:29105"/>
    </cofactor>
    <text evidence="7">Binds 1 zinc ion per subunit.</text>
</comment>
<dbReference type="GO" id="GO:0004818">
    <property type="term" value="F:glutamate-tRNA ligase activity"/>
    <property type="evidence" value="ECO:0007669"/>
    <property type="project" value="TreeGrafter"/>
</dbReference>
<keyword evidence="4 7" id="KW-0862">Zinc</keyword>
<feature type="binding site" evidence="7">
    <location>
        <position position="70"/>
    </location>
    <ligand>
        <name>L-glutamate</name>
        <dbReference type="ChEBI" id="CHEBI:29985"/>
    </ligand>
</feature>
<dbReference type="GO" id="GO:0005524">
    <property type="term" value="F:ATP binding"/>
    <property type="evidence" value="ECO:0007669"/>
    <property type="project" value="UniProtKB-KW"/>
</dbReference>
<feature type="binding site" evidence="7">
    <location>
        <position position="149"/>
    </location>
    <ligand>
        <name>Zn(2+)</name>
        <dbReference type="ChEBI" id="CHEBI:29105"/>
    </ligand>
</feature>
<dbReference type="STRING" id="1770053.SAMN05216551_11095"/>
<keyword evidence="12" id="KW-1185">Reference proteome</keyword>
<dbReference type="GO" id="GO:0008270">
    <property type="term" value="F:zinc ion binding"/>
    <property type="evidence" value="ECO:0007669"/>
    <property type="project" value="UniProtKB-UniRule"/>
</dbReference>
<dbReference type="PRINTS" id="PR00987">
    <property type="entry name" value="TRNASYNTHGLU"/>
</dbReference>
<keyword evidence="5 7" id="KW-0067">ATP-binding</keyword>
<feature type="domain" description="Glutamyl/glutaminyl-tRNA synthetase class Ib catalytic" evidence="10">
    <location>
        <begin position="32"/>
        <end position="294"/>
    </location>
</feature>
<organism evidence="11 12">
    <name type="scientific">Chitinasiproducens palmae</name>
    <dbReference type="NCBI Taxonomy" id="1770053"/>
    <lineage>
        <taxon>Bacteria</taxon>
        <taxon>Pseudomonadati</taxon>
        <taxon>Pseudomonadota</taxon>
        <taxon>Betaproteobacteria</taxon>
        <taxon>Burkholderiales</taxon>
        <taxon>Burkholderiaceae</taxon>
        <taxon>Chitinasiproducens</taxon>
    </lineage>
</organism>
<dbReference type="Proteomes" id="UP000243719">
    <property type="component" value="Unassembled WGS sequence"/>
</dbReference>
<evidence type="ECO:0000256" key="4">
    <source>
        <dbReference type="ARBA" id="ARBA00022833"/>
    </source>
</evidence>
<evidence type="ECO:0000313" key="12">
    <source>
        <dbReference type="Proteomes" id="UP000243719"/>
    </source>
</evidence>
<dbReference type="AlphaFoldDB" id="A0A1H2PSR1"/>
<evidence type="ECO:0000256" key="2">
    <source>
        <dbReference type="ARBA" id="ARBA00022723"/>
    </source>
</evidence>
<keyword evidence="8" id="KW-0648">Protein biosynthesis</keyword>
<name>A0A1H2PSR1_9BURK</name>
<sequence>MHALTPHSMRQSMPRLASAQDGNRTPARRRYRGRFAPSPTGPLHQGSLVGALASYLDARAHRGDWLLRIEDIDGPRTMPGADREILATLRHFGFHWDETPLWQSRLTARYQRAFGRLNADGWIYPCGCTRREIADSLAAAQLRHATLAYPGTCRCGLRGRPARAWRVRVDAWPGPLCYHDRYGGQLCQDLATEVGDFVLKRADGQWAYQLAVVVDDGAAGITDVVRGEDLRDSTPRQLYLQRLLGLPAPRYLHVPVVREANGDKLSKQTGAPALDRHGDPLPALRAAARHLGLDIGASSLAAFHREAVPAWAQRWLTRPR</sequence>
<dbReference type="GO" id="GO:0006400">
    <property type="term" value="P:tRNA modification"/>
    <property type="evidence" value="ECO:0007669"/>
    <property type="project" value="InterPro"/>
</dbReference>
<feature type="region of interest" description="Disordered" evidence="9">
    <location>
        <begin position="1"/>
        <end position="39"/>
    </location>
</feature>
<comment type="function">
    <text evidence="7">Catalyzes the tRNA-independent activation of glutamate in presence of ATP and the subsequent transfer of glutamate onto a tRNA(Asp). Glutamate is transferred on the 2-amino-5-(4,5-dihydroxy-2-cyclopenten-1-yl) moiety of the queuosine in the wobble position of the QUC anticodon.</text>
</comment>
<dbReference type="EC" id="6.1.1.-" evidence="7"/>
<dbReference type="InterPro" id="IPR014729">
    <property type="entry name" value="Rossmann-like_a/b/a_fold"/>
</dbReference>
<keyword evidence="2 7" id="KW-0479">Metal-binding</keyword>
<dbReference type="Gene3D" id="3.40.50.620">
    <property type="entry name" value="HUPs"/>
    <property type="match status" value="1"/>
</dbReference>
<dbReference type="InterPro" id="IPR000924">
    <property type="entry name" value="Glu/Gln-tRNA-synth"/>
</dbReference>
<dbReference type="PANTHER" id="PTHR43311:SF1">
    <property type="entry name" value="GLUTAMYL-Q TRNA(ASP) SYNTHETASE"/>
    <property type="match status" value="1"/>
</dbReference>
<feature type="binding site" evidence="7">
    <location>
        <position position="126"/>
    </location>
    <ligand>
        <name>Zn(2+)</name>
        <dbReference type="ChEBI" id="CHEBI:29105"/>
    </ligand>
</feature>
<feature type="binding site" evidence="7">
    <location>
        <position position="128"/>
    </location>
    <ligand>
        <name>Zn(2+)</name>
        <dbReference type="ChEBI" id="CHEBI:29105"/>
    </ligand>
</feature>
<accession>A0A1H2PSR1</accession>
<dbReference type="SUPFAM" id="SSF52374">
    <property type="entry name" value="Nucleotidylyl transferase"/>
    <property type="match status" value="1"/>
</dbReference>
<evidence type="ECO:0000256" key="3">
    <source>
        <dbReference type="ARBA" id="ARBA00022741"/>
    </source>
</evidence>
<evidence type="ECO:0000256" key="1">
    <source>
        <dbReference type="ARBA" id="ARBA00022598"/>
    </source>
</evidence>
<evidence type="ECO:0000256" key="7">
    <source>
        <dbReference type="HAMAP-Rule" id="MF_01428"/>
    </source>
</evidence>
<keyword evidence="6 7" id="KW-0030">Aminoacyl-tRNA synthetase</keyword>
<dbReference type="NCBIfam" id="NF004314">
    <property type="entry name" value="PRK05710.1-3"/>
    <property type="match status" value="1"/>
</dbReference>
<protein>
    <recommendedName>
        <fullName evidence="7">Glutamyl-Q tRNA(Asp) synthetase</fullName>
        <shortName evidence="7">Glu-Q-RSs</shortName>
        <ecNumber evidence="7">6.1.1.-</ecNumber>
    </recommendedName>
</protein>
<dbReference type="InterPro" id="IPR020058">
    <property type="entry name" value="Glu/Gln-tRNA-synth_Ib_cat-dom"/>
</dbReference>
<evidence type="ECO:0000256" key="6">
    <source>
        <dbReference type="ARBA" id="ARBA00023146"/>
    </source>
</evidence>
<dbReference type="InterPro" id="IPR022380">
    <property type="entry name" value="Glu-Q_tRNA(Asp)_Synthase"/>
</dbReference>
<dbReference type="PANTHER" id="PTHR43311">
    <property type="entry name" value="GLUTAMATE--TRNA LIGASE"/>
    <property type="match status" value="1"/>
</dbReference>
<reference evidence="12" key="1">
    <citation type="submission" date="2016-09" db="EMBL/GenBank/DDBJ databases">
        <authorList>
            <person name="Varghese N."/>
            <person name="Submissions S."/>
        </authorList>
    </citation>
    <scope>NUCLEOTIDE SEQUENCE [LARGE SCALE GENOMIC DNA]</scope>
    <source>
        <strain evidence="12">JS23</strain>
    </source>
</reference>
<evidence type="ECO:0000259" key="10">
    <source>
        <dbReference type="Pfam" id="PF00749"/>
    </source>
</evidence>
<dbReference type="HAMAP" id="MF_01428">
    <property type="entry name" value="Glu_Q_tRNA_synth"/>
    <property type="match status" value="1"/>
</dbReference>
<feature type="binding site" evidence="7">
    <location>
        <begin position="34"/>
        <end position="38"/>
    </location>
    <ligand>
        <name>L-glutamate</name>
        <dbReference type="ChEBI" id="CHEBI:29985"/>
    </ligand>
</feature>
<keyword evidence="1 7" id="KW-0436">Ligase</keyword>
<evidence type="ECO:0000256" key="9">
    <source>
        <dbReference type="SAM" id="MobiDB-lite"/>
    </source>
</evidence>
<comment type="similarity">
    <text evidence="7">Belongs to the class-I aminoacyl-tRNA synthetase family. GluQ subfamily.</text>
</comment>
<dbReference type="Pfam" id="PF00749">
    <property type="entry name" value="tRNA-synt_1c"/>
    <property type="match status" value="1"/>
</dbReference>
<gene>
    <name evidence="7" type="primary">gluQ</name>
    <name evidence="11" type="ORF">SAMN05216551_11095</name>
</gene>
<evidence type="ECO:0000256" key="5">
    <source>
        <dbReference type="ARBA" id="ARBA00022840"/>
    </source>
</evidence>
<feature type="short sequence motif" description="'KMSKS' region" evidence="7">
    <location>
        <begin position="264"/>
        <end position="268"/>
    </location>
</feature>
<dbReference type="InterPro" id="IPR049940">
    <property type="entry name" value="GluQ/Sye"/>
</dbReference>
<evidence type="ECO:0000256" key="8">
    <source>
        <dbReference type="RuleBase" id="RU363037"/>
    </source>
</evidence>
<feature type="binding site" evidence="7">
    <location>
        <position position="208"/>
    </location>
    <ligand>
        <name>L-glutamate</name>
        <dbReference type="ChEBI" id="CHEBI:29985"/>
    </ligand>
</feature>
<dbReference type="EMBL" id="FNLO01000010">
    <property type="protein sequence ID" value="SDV50077.1"/>
    <property type="molecule type" value="Genomic_DNA"/>
</dbReference>
<dbReference type="NCBIfam" id="TIGR03838">
    <property type="entry name" value="queuosine_YadB"/>
    <property type="match status" value="1"/>
</dbReference>
<dbReference type="NCBIfam" id="NF004313">
    <property type="entry name" value="PRK05710.1-2"/>
    <property type="match status" value="1"/>
</dbReference>
<feature type="binding site" evidence="7">
    <location>
        <position position="267"/>
    </location>
    <ligand>
        <name>ATP</name>
        <dbReference type="ChEBI" id="CHEBI:30616"/>
    </ligand>
</feature>
<proteinExistence type="inferred from homology"/>
<feature type="binding site" evidence="7">
    <location>
        <position position="226"/>
    </location>
    <ligand>
        <name>L-glutamate</name>
        <dbReference type="ChEBI" id="CHEBI:29985"/>
    </ligand>
</feature>
<evidence type="ECO:0000313" key="11">
    <source>
        <dbReference type="EMBL" id="SDV50077.1"/>
    </source>
</evidence>
<feature type="binding site" evidence="7">
    <location>
        <position position="153"/>
    </location>
    <ligand>
        <name>Zn(2+)</name>
        <dbReference type="ChEBI" id="CHEBI:29105"/>
    </ligand>
</feature>
<dbReference type="GO" id="GO:0006424">
    <property type="term" value="P:glutamyl-tRNA aminoacylation"/>
    <property type="evidence" value="ECO:0007669"/>
    <property type="project" value="InterPro"/>
</dbReference>
<feature type="short sequence motif" description="'HIGH' region" evidence="7">
    <location>
        <begin position="37"/>
        <end position="47"/>
    </location>
</feature>
<keyword evidence="3 7" id="KW-0547">Nucleotide-binding</keyword>